<gene>
    <name evidence="2" type="ORF">HPHI1048_LOCUS6947</name>
</gene>
<reference evidence="2" key="1">
    <citation type="submission" date="2021-01" db="EMBL/GenBank/DDBJ databases">
        <authorList>
            <person name="Corre E."/>
            <person name="Pelletier E."/>
            <person name="Niang G."/>
            <person name="Scheremetjew M."/>
            <person name="Finn R."/>
            <person name="Kale V."/>
            <person name="Holt S."/>
            <person name="Cochrane G."/>
            <person name="Meng A."/>
            <person name="Brown T."/>
            <person name="Cohen L."/>
        </authorList>
    </citation>
    <scope>NUCLEOTIDE SEQUENCE</scope>
    <source>
        <strain evidence="2">CCMP325</strain>
    </source>
</reference>
<dbReference type="PROSITE" id="PS51257">
    <property type="entry name" value="PROKAR_LIPOPROTEIN"/>
    <property type="match status" value="1"/>
</dbReference>
<feature type="chain" id="PRO_5030688798" evidence="1">
    <location>
        <begin position="34"/>
        <end position="159"/>
    </location>
</feature>
<evidence type="ECO:0000256" key="1">
    <source>
        <dbReference type="SAM" id="SignalP"/>
    </source>
</evidence>
<evidence type="ECO:0000313" key="2">
    <source>
        <dbReference type="EMBL" id="CAD8477600.1"/>
    </source>
</evidence>
<dbReference type="AlphaFoldDB" id="A0A7S0HBT6"/>
<feature type="signal peptide" evidence="1">
    <location>
        <begin position="1"/>
        <end position="33"/>
    </location>
</feature>
<accession>A0A7S0HBT6</accession>
<name>A0A7S0HBT6_9CRYP</name>
<protein>
    <submittedName>
        <fullName evidence="2">Uncharacterized protein</fullName>
    </submittedName>
</protein>
<dbReference type="EMBL" id="HBEO01009889">
    <property type="protein sequence ID" value="CAD8477600.1"/>
    <property type="molecule type" value="Transcribed_RNA"/>
</dbReference>
<organism evidence="2">
    <name type="scientific">Hanusia phi</name>
    <dbReference type="NCBI Taxonomy" id="3032"/>
    <lineage>
        <taxon>Eukaryota</taxon>
        <taxon>Cryptophyceae</taxon>
        <taxon>Pyrenomonadales</taxon>
        <taxon>Geminigeraceae</taxon>
        <taxon>Hanusia</taxon>
    </lineage>
</organism>
<sequence>MAAKGRAVLAMVAAMLVAMACVLLLVQHDAVRATSLDSVYVGNWRTDENYLPCEEDPNCGYGNINLDREAAYSNPSPLAIINDDYKEGQLNPYPGPRNFGPDSPVAWLPEEEMGDYPGMVRKVWPDYRGSENSISASSAAKSVGTQQLYMRRKPIVFVK</sequence>
<proteinExistence type="predicted"/>
<keyword evidence="1" id="KW-0732">Signal</keyword>